<evidence type="ECO:0000256" key="3">
    <source>
        <dbReference type="ARBA" id="ARBA00022481"/>
    </source>
</evidence>
<dbReference type="Pfam" id="PF00071">
    <property type="entry name" value="Ras"/>
    <property type="match status" value="1"/>
</dbReference>
<dbReference type="PROSITE" id="PS51421">
    <property type="entry name" value="RAS"/>
    <property type="match status" value="1"/>
</dbReference>
<dbReference type="Gene3D" id="3.40.50.300">
    <property type="entry name" value="P-loop containing nucleotide triphosphate hydrolases"/>
    <property type="match status" value="1"/>
</dbReference>
<protein>
    <submittedName>
        <fullName evidence="9">Ras-domain-containing protein</fullName>
    </submittedName>
</protein>
<reference evidence="9 10" key="1">
    <citation type="journal article" date="2018" name="Mol. Biol. Evol.">
        <title>Broad Genomic Sampling Reveals a Smut Pathogenic Ancestry of the Fungal Clade Ustilaginomycotina.</title>
        <authorList>
            <person name="Kijpornyongpan T."/>
            <person name="Mondo S.J."/>
            <person name="Barry K."/>
            <person name="Sandor L."/>
            <person name="Lee J."/>
            <person name="Lipzen A."/>
            <person name="Pangilinan J."/>
            <person name="LaButti K."/>
            <person name="Hainaut M."/>
            <person name="Henrissat B."/>
            <person name="Grigoriev I.V."/>
            <person name="Spatafora J.W."/>
            <person name="Aime M.C."/>
        </authorList>
    </citation>
    <scope>NUCLEOTIDE SEQUENCE [LARGE SCALE GENOMIC DNA]</scope>
    <source>
        <strain evidence="9 10">MCA 3882</strain>
    </source>
</reference>
<sequence>MSSPTSSSPDVPTLKLLLVGSSSVGKSSLLLRYTDDEYLNPEEASATIGVDYKVKSINVGGKRYKLSIWDTAGQERFRTLTSSYYRGAHGVIIVYDITSRESFDALPTWFKELDVFTGSSDVVKIVVGNKVDKEYSRVVMEDEGRKFAEERGCLFVECSAKKGVGVNGAFDDLVNQVISTPSLWQNTTGVRPGDRMPGGVPADHAATSSRGNVSLGDPTGYVRENCNC</sequence>
<dbReference type="GO" id="GO:0015031">
    <property type="term" value="P:protein transport"/>
    <property type="evidence" value="ECO:0007669"/>
    <property type="project" value="UniProtKB-KW"/>
</dbReference>
<dbReference type="InterPro" id="IPR050227">
    <property type="entry name" value="Rab"/>
</dbReference>
<evidence type="ECO:0000313" key="9">
    <source>
        <dbReference type="EMBL" id="PWN34957.1"/>
    </source>
</evidence>
<organism evidence="9 10">
    <name type="scientific">Meira miltonrushii</name>
    <dbReference type="NCBI Taxonomy" id="1280837"/>
    <lineage>
        <taxon>Eukaryota</taxon>
        <taxon>Fungi</taxon>
        <taxon>Dikarya</taxon>
        <taxon>Basidiomycota</taxon>
        <taxon>Ustilaginomycotina</taxon>
        <taxon>Exobasidiomycetes</taxon>
        <taxon>Exobasidiales</taxon>
        <taxon>Brachybasidiaceae</taxon>
        <taxon>Meira</taxon>
    </lineage>
</organism>
<evidence type="ECO:0000256" key="4">
    <source>
        <dbReference type="ARBA" id="ARBA00022741"/>
    </source>
</evidence>
<evidence type="ECO:0000313" key="10">
    <source>
        <dbReference type="Proteomes" id="UP000245771"/>
    </source>
</evidence>
<dbReference type="GO" id="GO:0003924">
    <property type="term" value="F:GTPase activity"/>
    <property type="evidence" value="ECO:0007669"/>
    <property type="project" value="InterPro"/>
</dbReference>
<name>A0A316VBD7_9BASI</name>
<dbReference type="SMART" id="SM00175">
    <property type="entry name" value="RAB"/>
    <property type="match status" value="1"/>
</dbReference>
<dbReference type="RefSeq" id="XP_025355259.1">
    <property type="nucleotide sequence ID" value="XM_025496956.1"/>
</dbReference>
<dbReference type="SMART" id="SM00173">
    <property type="entry name" value="RAS"/>
    <property type="match status" value="1"/>
</dbReference>
<dbReference type="PROSITE" id="PS51419">
    <property type="entry name" value="RAB"/>
    <property type="match status" value="1"/>
</dbReference>
<dbReference type="NCBIfam" id="TIGR00231">
    <property type="entry name" value="small_GTP"/>
    <property type="match status" value="1"/>
</dbReference>
<accession>A0A316VBD7</accession>
<keyword evidence="4" id="KW-0547">Nucleotide-binding</keyword>
<dbReference type="SUPFAM" id="SSF52540">
    <property type="entry name" value="P-loop containing nucleoside triphosphate hydrolases"/>
    <property type="match status" value="1"/>
</dbReference>
<comment type="similarity">
    <text evidence="1">Belongs to the small GTPase superfamily. Rab family.</text>
</comment>
<dbReference type="PANTHER" id="PTHR47977">
    <property type="entry name" value="RAS-RELATED PROTEIN RAB"/>
    <property type="match status" value="1"/>
</dbReference>
<evidence type="ECO:0000256" key="7">
    <source>
        <dbReference type="ARBA" id="ARBA00023288"/>
    </source>
</evidence>
<proteinExistence type="inferred from homology"/>
<keyword evidence="8" id="KW-0636">Prenylation</keyword>
<dbReference type="PRINTS" id="PR00449">
    <property type="entry name" value="RASTRNSFRMNG"/>
</dbReference>
<dbReference type="EMBL" id="KZ819603">
    <property type="protein sequence ID" value="PWN34957.1"/>
    <property type="molecule type" value="Genomic_DNA"/>
</dbReference>
<dbReference type="PROSITE" id="PS51417">
    <property type="entry name" value="ARF"/>
    <property type="match status" value="1"/>
</dbReference>
<evidence type="ECO:0000256" key="8">
    <source>
        <dbReference type="ARBA" id="ARBA00023289"/>
    </source>
</evidence>
<gene>
    <name evidence="9" type="ORF">FA14DRAFT_132861</name>
</gene>
<dbReference type="Proteomes" id="UP000245771">
    <property type="component" value="Unassembled WGS sequence"/>
</dbReference>
<dbReference type="InterPro" id="IPR027417">
    <property type="entry name" value="P-loop_NTPase"/>
</dbReference>
<dbReference type="AlphaFoldDB" id="A0A316VBD7"/>
<dbReference type="InParanoid" id="A0A316VBD7"/>
<dbReference type="PROSITE" id="PS51420">
    <property type="entry name" value="RHO"/>
    <property type="match status" value="1"/>
</dbReference>
<dbReference type="InterPro" id="IPR005225">
    <property type="entry name" value="Small_GTP-bd"/>
</dbReference>
<evidence type="ECO:0000256" key="5">
    <source>
        <dbReference type="ARBA" id="ARBA00022927"/>
    </source>
</evidence>
<keyword evidence="7" id="KW-0449">Lipoprotein</keyword>
<keyword evidence="10" id="KW-1185">Reference proteome</keyword>
<keyword evidence="3" id="KW-0488">Methylation</keyword>
<dbReference type="GeneID" id="37018737"/>
<keyword evidence="6" id="KW-0342">GTP-binding</keyword>
<keyword evidence="2" id="KW-0813">Transport</keyword>
<keyword evidence="5" id="KW-0653">Protein transport</keyword>
<dbReference type="SMART" id="SM00174">
    <property type="entry name" value="RHO"/>
    <property type="match status" value="1"/>
</dbReference>
<dbReference type="OrthoDB" id="9989112at2759"/>
<dbReference type="GO" id="GO:0005525">
    <property type="term" value="F:GTP binding"/>
    <property type="evidence" value="ECO:0007669"/>
    <property type="project" value="UniProtKB-KW"/>
</dbReference>
<dbReference type="FunFam" id="3.40.50.300:FF:001312">
    <property type="entry name" value="Ras-related protein Rab-18"/>
    <property type="match status" value="1"/>
</dbReference>
<dbReference type="SMART" id="SM00176">
    <property type="entry name" value="RAN"/>
    <property type="match status" value="1"/>
</dbReference>
<evidence type="ECO:0000256" key="6">
    <source>
        <dbReference type="ARBA" id="ARBA00023134"/>
    </source>
</evidence>
<evidence type="ECO:0000256" key="1">
    <source>
        <dbReference type="ARBA" id="ARBA00006270"/>
    </source>
</evidence>
<evidence type="ECO:0000256" key="2">
    <source>
        <dbReference type="ARBA" id="ARBA00022448"/>
    </source>
</evidence>
<dbReference type="STRING" id="1280837.A0A316VBD7"/>
<dbReference type="InterPro" id="IPR001806">
    <property type="entry name" value="Small_GTPase"/>
</dbReference>